<keyword evidence="2" id="KW-1185">Reference proteome</keyword>
<reference evidence="2" key="1">
    <citation type="journal article" date="2024" name="Proc. Natl. Acad. Sci. U.S.A.">
        <title>Extraordinary preservation of gene collinearity over three hundred million years revealed in homosporous lycophytes.</title>
        <authorList>
            <person name="Li C."/>
            <person name="Wickell D."/>
            <person name="Kuo L.Y."/>
            <person name="Chen X."/>
            <person name="Nie B."/>
            <person name="Liao X."/>
            <person name="Peng D."/>
            <person name="Ji J."/>
            <person name="Jenkins J."/>
            <person name="Williams M."/>
            <person name="Shu S."/>
            <person name="Plott C."/>
            <person name="Barry K."/>
            <person name="Rajasekar S."/>
            <person name="Grimwood J."/>
            <person name="Han X."/>
            <person name="Sun S."/>
            <person name="Hou Z."/>
            <person name="He W."/>
            <person name="Dai G."/>
            <person name="Sun C."/>
            <person name="Schmutz J."/>
            <person name="Leebens-Mack J.H."/>
            <person name="Li F.W."/>
            <person name="Wang L."/>
        </authorList>
    </citation>
    <scope>NUCLEOTIDE SEQUENCE [LARGE SCALE GENOMIC DNA]</scope>
    <source>
        <strain evidence="2">cv. PW_Plant_1</strain>
    </source>
</reference>
<proteinExistence type="predicted"/>
<gene>
    <name evidence="1" type="ORF">O6H91_07G065600</name>
</gene>
<sequence>MGTDSNPTSKWMGLVASIWVQAFAGGSYNFANYSPMLKHILGYSQLELNNLGVAKDVGDSVGTLAGYFCNKLPAW</sequence>
<accession>A0ACC2D672</accession>
<protein>
    <submittedName>
        <fullName evidence="1">Uncharacterized protein</fullName>
    </submittedName>
</protein>
<organism evidence="1 2">
    <name type="scientific">Diphasiastrum complanatum</name>
    <name type="common">Issler's clubmoss</name>
    <name type="synonym">Lycopodium complanatum</name>
    <dbReference type="NCBI Taxonomy" id="34168"/>
    <lineage>
        <taxon>Eukaryota</taxon>
        <taxon>Viridiplantae</taxon>
        <taxon>Streptophyta</taxon>
        <taxon>Embryophyta</taxon>
        <taxon>Tracheophyta</taxon>
        <taxon>Lycopodiopsida</taxon>
        <taxon>Lycopodiales</taxon>
        <taxon>Lycopodiaceae</taxon>
        <taxon>Lycopodioideae</taxon>
        <taxon>Diphasiastrum</taxon>
    </lineage>
</organism>
<dbReference type="EMBL" id="CM055098">
    <property type="protein sequence ID" value="KAJ7549735.1"/>
    <property type="molecule type" value="Genomic_DNA"/>
</dbReference>
<dbReference type="Proteomes" id="UP001162992">
    <property type="component" value="Chromosome 7"/>
</dbReference>
<evidence type="ECO:0000313" key="1">
    <source>
        <dbReference type="EMBL" id="KAJ7549735.1"/>
    </source>
</evidence>
<evidence type="ECO:0000313" key="2">
    <source>
        <dbReference type="Proteomes" id="UP001162992"/>
    </source>
</evidence>
<comment type="caution">
    <text evidence="1">The sequence shown here is derived from an EMBL/GenBank/DDBJ whole genome shotgun (WGS) entry which is preliminary data.</text>
</comment>
<name>A0ACC2D672_DIPCM</name>